<organism evidence="11 12">
    <name type="scientific">Drosophila kikkawai</name>
    <name type="common">Fruit fly</name>
    <dbReference type="NCBI Taxonomy" id="30033"/>
    <lineage>
        <taxon>Eukaryota</taxon>
        <taxon>Metazoa</taxon>
        <taxon>Ecdysozoa</taxon>
        <taxon>Arthropoda</taxon>
        <taxon>Hexapoda</taxon>
        <taxon>Insecta</taxon>
        <taxon>Pterygota</taxon>
        <taxon>Neoptera</taxon>
        <taxon>Endopterygota</taxon>
        <taxon>Diptera</taxon>
        <taxon>Brachycera</taxon>
        <taxon>Muscomorpha</taxon>
        <taxon>Ephydroidea</taxon>
        <taxon>Drosophilidae</taxon>
        <taxon>Drosophila</taxon>
        <taxon>Sophophora</taxon>
    </lineage>
</organism>
<evidence type="ECO:0000256" key="7">
    <source>
        <dbReference type="ARBA" id="ARBA00023136"/>
    </source>
</evidence>
<feature type="transmembrane region" description="Helical" evidence="10">
    <location>
        <begin position="311"/>
        <end position="329"/>
    </location>
</feature>
<dbReference type="PANTHER" id="PTHR21137">
    <property type="entry name" value="ODORANT RECEPTOR"/>
    <property type="match status" value="1"/>
</dbReference>
<dbReference type="InterPro" id="IPR004117">
    <property type="entry name" value="7tm6_olfct_rcpt"/>
</dbReference>
<protein>
    <recommendedName>
        <fullName evidence="10">Odorant receptor</fullName>
    </recommendedName>
</protein>
<gene>
    <name evidence="12" type="primary">LOC138928290</name>
</gene>
<feature type="transmembrane region" description="Helical" evidence="10">
    <location>
        <begin position="57"/>
        <end position="78"/>
    </location>
</feature>
<proteinExistence type="inferred from homology"/>
<feature type="transmembrane region" description="Helical" evidence="10">
    <location>
        <begin position="90"/>
        <end position="111"/>
    </location>
</feature>
<evidence type="ECO:0000256" key="6">
    <source>
        <dbReference type="ARBA" id="ARBA00022989"/>
    </source>
</evidence>
<reference evidence="12" key="1">
    <citation type="submission" date="2025-08" db="UniProtKB">
        <authorList>
            <consortium name="RefSeq"/>
        </authorList>
    </citation>
    <scope>IDENTIFICATION</scope>
    <source>
        <strain evidence="12">14028-0561.14</strain>
        <tissue evidence="12">Whole fly</tissue>
    </source>
</reference>
<evidence type="ECO:0000256" key="5">
    <source>
        <dbReference type="ARBA" id="ARBA00022725"/>
    </source>
</evidence>
<keyword evidence="9 10" id="KW-0807">Transducer</keyword>
<feature type="transmembrane region" description="Helical" evidence="10">
    <location>
        <begin position="288"/>
        <end position="305"/>
    </location>
</feature>
<dbReference type="Pfam" id="PF02949">
    <property type="entry name" value="7tm_6"/>
    <property type="match status" value="1"/>
</dbReference>
<evidence type="ECO:0000313" key="12">
    <source>
        <dbReference type="RefSeq" id="XP_070141081.1"/>
    </source>
</evidence>
<dbReference type="GeneID" id="138928290"/>
<keyword evidence="8 10" id="KW-0675">Receptor</keyword>
<evidence type="ECO:0000256" key="1">
    <source>
        <dbReference type="ARBA" id="ARBA00004651"/>
    </source>
</evidence>
<evidence type="ECO:0000256" key="10">
    <source>
        <dbReference type="RuleBase" id="RU351113"/>
    </source>
</evidence>
<dbReference type="Proteomes" id="UP001652661">
    <property type="component" value="Chromosome 3L"/>
</dbReference>
<comment type="caution">
    <text evidence="10">Lacks conserved residue(s) required for the propagation of feature annotation.</text>
</comment>
<evidence type="ECO:0000256" key="3">
    <source>
        <dbReference type="ARBA" id="ARBA00022606"/>
    </source>
</evidence>
<accession>A0ABM4GEE6</accession>
<keyword evidence="5 10" id="KW-0552">Olfaction</keyword>
<keyword evidence="11" id="KW-1185">Reference proteome</keyword>
<name>A0ABM4GEE6_DROKI</name>
<feature type="transmembrane region" description="Helical" evidence="10">
    <location>
        <begin position="152"/>
        <end position="174"/>
    </location>
</feature>
<dbReference type="RefSeq" id="XP_070141081.1">
    <property type="nucleotide sequence ID" value="XM_070284980.1"/>
</dbReference>
<evidence type="ECO:0000256" key="8">
    <source>
        <dbReference type="ARBA" id="ARBA00023170"/>
    </source>
</evidence>
<keyword evidence="6 10" id="KW-1133">Transmembrane helix</keyword>
<sequence length="408" mass="47593">EMAGLQRFLEFYKEGWRVLRNPQLEAQHTIAYYFREQMKAMVLYTNSEERRLPYRSLWHTFTLIQFSIMFITMCYGLTESLGDIVEMGRDLAFILGIFFISFKIVYFHWYADGLDKVIDDLEAHHHWLREGPGYAEARKTRRWHCIMVVPLLTLWSFFMALFIILVLSSPLWVAQQTLPIHAKYPFDLHNKSKHPRTHALCYLSQVFLLPYTLVWLVCMEGMSVAIYWEITGAIKVLCIALRHLSEKCQGNGELLRREVNRLIGFHQKILSILDRTNEVFHGTLKMQVIVNFFLVSLSVFEALIARKDPKVAFQFGVLMLLALGHLSLWSKFGDLMSQESLDIALAAYETYNPQLGSKISRDLCIMIRRAQDPMQMVARPFPPFNLKNYTAILKQCYSILTLLLNTLD</sequence>
<comment type="similarity">
    <text evidence="10">Belongs to the insect chemoreceptor superfamily. Heteromeric odorant receptor channel (TC 1.A.69) family.</text>
</comment>
<feature type="transmembrane region" description="Helical" evidence="10">
    <location>
        <begin position="199"/>
        <end position="218"/>
    </location>
</feature>
<evidence type="ECO:0000256" key="2">
    <source>
        <dbReference type="ARBA" id="ARBA00022475"/>
    </source>
</evidence>
<dbReference type="PANTHER" id="PTHR21137:SF35">
    <property type="entry name" value="ODORANT RECEPTOR 19A-RELATED"/>
    <property type="match status" value="1"/>
</dbReference>
<evidence type="ECO:0000256" key="4">
    <source>
        <dbReference type="ARBA" id="ARBA00022692"/>
    </source>
</evidence>
<keyword evidence="3 10" id="KW-0716">Sensory transduction</keyword>
<keyword evidence="2" id="KW-1003">Cell membrane</keyword>
<keyword evidence="4 10" id="KW-0812">Transmembrane</keyword>
<evidence type="ECO:0000313" key="11">
    <source>
        <dbReference type="Proteomes" id="UP001652661"/>
    </source>
</evidence>
<feature type="non-terminal residue" evidence="12">
    <location>
        <position position="1"/>
    </location>
</feature>
<evidence type="ECO:0000256" key="9">
    <source>
        <dbReference type="ARBA" id="ARBA00023224"/>
    </source>
</evidence>
<comment type="subcellular location">
    <subcellularLocation>
        <location evidence="1 10">Cell membrane</location>
        <topology evidence="1 10">Multi-pass membrane protein</topology>
    </subcellularLocation>
</comment>
<keyword evidence="7 10" id="KW-0472">Membrane</keyword>